<dbReference type="CDD" id="cd00170">
    <property type="entry name" value="SEC14"/>
    <property type="match status" value="1"/>
</dbReference>
<feature type="domain" description="CRAL-TRIO" evidence="1">
    <location>
        <begin position="29"/>
        <end position="237"/>
    </location>
</feature>
<dbReference type="Pfam" id="PF00650">
    <property type="entry name" value="CRAL_TRIO"/>
    <property type="match status" value="1"/>
</dbReference>
<proteinExistence type="predicted"/>
<dbReference type="GO" id="GO:0012505">
    <property type="term" value="C:endomembrane system"/>
    <property type="evidence" value="ECO:0007669"/>
    <property type="project" value="TreeGrafter"/>
</dbReference>
<name>A0AAD9MYW4_9ANNE</name>
<dbReference type="PROSITE" id="PS50191">
    <property type="entry name" value="CRAL_TRIO"/>
    <property type="match status" value="1"/>
</dbReference>
<protein>
    <recommendedName>
        <fullName evidence="1">CRAL-TRIO domain-containing protein</fullName>
    </recommendedName>
</protein>
<organism evidence="2 3">
    <name type="scientific">Paralvinella palmiformis</name>
    <dbReference type="NCBI Taxonomy" id="53620"/>
    <lineage>
        <taxon>Eukaryota</taxon>
        <taxon>Metazoa</taxon>
        <taxon>Spiralia</taxon>
        <taxon>Lophotrochozoa</taxon>
        <taxon>Annelida</taxon>
        <taxon>Polychaeta</taxon>
        <taxon>Sedentaria</taxon>
        <taxon>Canalipalpata</taxon>
        <taxon>Terebellida</taxon>
        <taxon>Terebelliformia</taxon>
        <taxon>Alvinellidae</taxon>
        <taxon>Paralvinella</taxon>
    </lineage>
</organism>
<sequence>MKVSNDKISLSVNFPTDQRSILEEHHVPSTTFIIQVFSSKLSVRCEEQPERHGSSILDDTYDERDVNEIKNTDTLLRCTLRAFKSGGDVKKAADLLNDVLLFRAKYKLRVHFRVSKQKKGHLVEEGKKVIAYHIYQHYKETPEAQIVFLFDFVGAGVTNMDMDITKFIIKCANTYFPESSVYSLMFKMGLPLEAVWKIIKGFMDHDQTKKTYLVRRSNIMEYIDQDQLLPHMLKEEK</sequence>
<dbReference type="Gene3D" id="3.40.525.10">
    <property type="entry name" value="CRAL-TRIO lipid binding domain"/>
    <property type="match status" value="1"/>
</dbReference>
<dbReference type="PANTHER" id="PTHR46384:SF1">
    <property type="entry name" value="MOTILE SPERM DOMAIN-CONTAINING PROTEIN 2"/>
    <property type="match status" value="1"/>
</dbReference>
<accession>A0AAD9MYW4</accession>
<evidence type="ECO:0000313" key="2">
    <source>
        <dbReference type="EMBL" id="KAK2148074.1"/>
    </source>
</evidence>
<reference evidence="2" key="1">
    <citation type="journal article" date="2023" name="Mol. Biol. Evol.">
        <title>Third-Generation Sequencing Reveals the Adaptive Role of the Epigenome in Three Deep-Sea Polychaetes.</title>
        <authorList>
            <person name="Perez M."/>
            <person name="Aroh O."/>
            <person name="Sun Y."/>
            <person name="Lan Y."/>
            <person name="Juniper S.K."/>
            <person name="Young C.R."/>
            <person name="Angers B."/>
            <person name="Qian P.Y."/>
        </authorList>
    </citation>
    <scope>NUCLEOTIDE SEQUENCE</scope>
    <source>
        <strain evidence="2">P08H-3</strain>
    </source>
</reference>
<dbReference type="EMBL" id="JAODUP010000518">
    <property type="protein sequence ID" value="KAK2148074.1"/>
    <property type="molecule type" value="Genomic_DNA"/>
</dbReference>
<evidence type="ECO:0000313" key="3">
    <source>
        <dbReference type="Proteomes" id="UP001208570"/>
    </source>
</evidence>
<dbReference type="InterPro" id="IPR053012">
    <property type="entry name" value="ER-organelle_contact"/>
</dbReference>
<dbReference type="PANTHER" id="PTHR46384">
    <property type="entry name" value="MOTILE SPERM DOMAIN-CONTAINING PROTEIN 2"/>
    <property type="match status" value="1"/>
</dbReference>
<comment type="caution">
    <text evidence="2">The sequence shown here is derived from an EMBL/GenBank/DDBJ whole genome shotgun (WGS) entry which is preliminary data.</text>
</comment>
<dbReference type="InterPro" id="IPR001251">
    <property type="entry name" value="CRAL-TRIO_dom"/>
</dbReference>
<keyword evidence="3" id="KW-1185">Reference proteome</keyword>
<dbReference type="SUPFAM" id="SSF52087">
    <property type="entry name" value="CRAL/TRIO domain"/>
    <property type="match status" value="1"/>
</dbReference>
<dbReference type="InterPro" id="IPR036865">
    <property type="entry name" value="CRAL-TRIO_dom_sf"/>
</dbReference>
<dbReference type="GO" id="GO:0140284">
    <property type="term" value="C:endoplasmic reticulum-endosome membrane contact site"/>
    <property type="evidence" value="ECO:0007669"/>
    <property type="project" value="TreeGrafter"/>
</dbReference>
<dbReference type="Proteomes" id="UP001208570">
    <property type="component" value="Unassembled WGS sequence"/>
</dbReference>
<dbReference type="AlphaFoldDB" id="A0AAD9MYW4"/>
<evidence type="ECO:0000259" key="1">
    <source>
        <dbReference type="PROSITE" id="PS50191"/>
    </source>
</evidence>
<gene>
    <name evidence="2" type="ORF">LSH36_518g02012</name>
</gene>